<dbReference type="eggNOG" id="arCOG01395">
    <property type="taxonomic scope" value="Archaea"/>
</dbReference>
<name>V4HA42_9EURY</name>
<sequence length="373" mass="41354">MRYLFFLNTPAHVHLYRNALAELEERGHEVRALVRDYSCTVELADYYDLPYEVYGSCETRKGSLLLSLPGHYLGIARLVRGYDPDLIFGMGAYAAHTGLFTRSRTVLLLDSEPTRLDYSVSTPFAAAVLTPYTFRKDLGDDHYVFQGLKECAYLHPDVFDPDPGVREELGVDPDERLVILRLNAFGSHHDLKHSGIGPEDRERLLDRITDHATVLVSDEGGTLDASDLPEGARPFDVHPAHMHDALATADLLVADTQTMVTEAALMGTPAVRSNSFVGENDMGNFLELESAGLIRNCRSFEELEATTMELLTDDGVAERWAERREAYMADMVNLTDIIVDVAEARGDLSVVSAVQRRSSADLTRPAPEPVPGE</sequence>
<accession>V4HA42</accession>
<dbReference type="PANTHER" id="PTHR39662">
    <property type="entry name" value="DUF354 DOMAIN-CONTAINING PROTEIN-RELATED"/>
    <property type="match status" value="1"/>
</dbReference>
<dbReference type="EMBL" id="ASGZ01000068">
    <property type="protein sequence ID" value="ESP86918.1"/>
    <property type="molecule type" value="Genomic_DNA"/>
</dbReference>
<reference evidence="1 2" key="1">
    <citation type="journal article" date="2013" name="Genome Announc.">
        <title>Draft Genome Sequence of 'Candidatus Halobonum tyrrellensis' Strain G22, Isolated from the Hypersaline Waters of Lake Tyrrell, Australia.</title>
        <authorList>
            <person name="Ugalde J.A."/>
            <person name="Narasingarao P."/>
            <person name="Kuo S."/>
            <person name="Podell S."/>
            <person name="Allen E.E."/>
        </authorList>
    </citation>
    <scope>NUCLEOTIDE SEQUENCE [LARGE SCALE GENOMIC DNA]</scope>
    <source>
        <strain evidence="1 2">G22</strain>
    </source>
</reference>
<dbReference type="PANTHER" id="PTHR39662:SF1">
    <property type="entry name" value="DUF354 DOMAIN-CONTAINING PROTEIN"/>
    <property type="match status" value="1"/>
</dbReference>
<comment type="caution">
    <text evidence="1">The sequence shown here is derived from an EMBL/GenBank/DDBJ whole genome shotgun (WGS) entry which is preliminary data.</text>
</comment>
<dbReference type="PATRIC" id="fig|1324957.4.peg.3391"/>
<evidence type="ECO:0000313" key="1">
    <source>
        <dbReference type="EMBL" id="ESP86918.1"/>
    </source>
</evidence>
<protein>
    <recommendedName>
        <fullName evidence="3">DUF354 domain-containing protein</fullName>
    </recommendedName>
</protein>
<dbReference type="InterPro" id="IPR007152">
    <property type="entry name" value="DUF354"/>
</dbReference>
<dbReference type="SUPFAM" id="SSF53756">
    <property type="entry name" value="UDP-Glycosyltransferase/glycogen phosphorylase"/>
    <property type="match status" value="1"/>
</dbReference>
<dbReference type="RefSeq" id="WP_023395906.1">
    <property type="nucleotide sequence ID" value="NZ_ASGZ01000068.1"/>
</dbReference>
<organism evidence="1 2">
    <name type="scientific">Candidatus Halobonum tyrrellensis G22</name>
    <dbReference type="NCBI Taxonomy" id="1324957"/>
    <lineage>
        <taxon>Archaea</taxon>
        <taxon>Methanobacteriati</taxon>
        <taxon>Methanobacteriota</taxon>
        <taxon>Stenosarchaea group</taxon>
        <taxon>Halobacteria</taxon>
        <taxon>Halobacteriales</taxon>
        <taxon>Haloferacaceae</taxon>
        <taxon>Candidatus Halobonum</taxon>
    </lineage>
</organism>
<dbReference type="STRING" id="1324957.K933_16692"/>
<proteinExistence type="predicted"/>
<evidence type="ECO:0008006" key="3">
    <source>
        <dbReference type="Google" id="ProtNLM"/>
    </source>
</evidence>
<gene>
    <name evidence="1" type="ORF">K933_16692</name>
</gene>
<dbReference type="AlphaFoldDB" id="V4HA42"/>
<evidence type="ECO:0000313" key="2">
    <source>
        <dbReference type="Proteomes" id="UP000017840"/>
    </source>
</evidence>
<keyword evidence="2" id="KW-1185">Reference proteome</keyword>
<dbReference type="Proteomes" id="UP000017840">
    <property type="component" value="Unassembled WGS sequence"/>
</dbReference>